<reference evidence="2 3" key="1">
    <citation type="submission" date="2017-06" db="EMBL/GenBank/DDBJ databases">
        <authorList>
            <person name="Kim H.J."/>
            <person name="Triplett B.A."/>
        </authorList>
    </citation>
    <scope>NUCLEOTIDE SEQUENCE [LARGE SCALE GENOMIC DNA]</scope>
    <source>
        <strain evidence="2 3">DSM 19307</strain>
    </source>
</reference>
<dbReference type="OrthoDB" id="787698at2"/>
<feature type="chain" id="PRO_5012421393" description="Adhesin" evidence="1">
    <location>
        <begin position="19"/>
        <end position="272"/>
    </location>
</feature>
<feature type="signal peptide" evidence="1">
    <location>
        <begin position="1"/>
        <end position="18"/>
    </location>
</feature>
<proteinExistence type="predicted"/>
<dbReference type="RefSeq" id="WP_089354924.1">
    <property type="nucleotide sequence ID" value="NZ_FZPD01000001.1"/>
</dbReference>
<gene>
    <name evidence="2" type="ORF">SAMN05421640_0136</name>
</gene>
<name>A0A239EG37_EKHLU</name>
<organism evidence="2 3">
    <name type="scientific">Ekhidna lutea</name>
    <dbReference type="NCBI Taxonomy" id="447679"/>
    <lineage>
        <taxon>Bacteria</taxon>
        <taxon>Pseudomonadati</taxon>
        <taxon>Bacteroidota</taxon>
        <taxon>Cytophagia</taxon>
        <taxon>Cytophagales</taxon>
        <taxon>Reichenbachiellaceae</taxon>
        <taxon>Ekhidna</taxon>
    </lineage>
</organism>
<protein>
    <recommendedName>
        <fullName evidence="4">Adhesin</fullName>
    </recommendedName>
</protein>
<evidence type="ECO:0000313" key="2">
    <source>
        <dbReference type="EMBL" id="SNS43720.1"/>
    </source>
</evidence>
<dbReference type="Proteomes" id="UP000198393">
    <property type="component" value="Unassembled WGS sequence"/>
</dbReference>
<accession>A0A239EG37</accession>
<evidence type="ECO:0000313" key="3">
    <source>
        <dbReference type="Proteomes" id="UP000198393"/>
    </source>
</evidence>
<keyword evidence="3" id="KW-1185">Reference proteome</keyword>
<evidence type="ECO:0000256" key="1">
    <source>
        <dbReference type="SAM" id="SignalP"/>
    </source>
</evidence>
<evidence type="ECO:0008006" key="4">
    <source>
        <dbReference type="Google" id="ProtNLM"/>
    </source>
</evidence>
<dbReference type="EMBL" id="FZPD01000001">
    <property type="protein sequence ID" value="SNS43720.1"/>
    <property type="molecule type" value="Genomic_DNA"/>
</dbReference>
<dbReference type="AlphaFoldDB" id="A0A239EG37"/>
<sequence length="272" mass="29731">MKKLIIILFLVASASVWAQDFNERIAIPLSSPNTKGKLEVGLVRGDIMVEAYNGKEVIIEAEASTKSKDHDCVSCDDDDDRSVPSGMKRIASSPIELSASENNNRVKVETNSWKKPINLTIRVPANFDLEVSTVHGQIDVTGVSGTHEISAVHGPLTLKDMSGSIVSNTVHGDIIVNFIKVTPNEPMSFVTLHGNVDVTFPPGIKATAKMRSDRGEIFTDYDMTVDRSKPEVKSDDGKYKVSINSWVFGAINGGGPEYTFKNMHGDIIIRKK</sequence>
<keyword evidence="1" id="KW-0732">Signal</keyword>